<name>A0A507R8X4_MONPU</name>
<evidence type="ECO:0000313" key="3">
    <source>
        <dbReference type="Proteomes" id="UP000319663"/>
    </source>
</evidence>
<organism evidence="2 3">
    <name type="scientific">Monascus purpureus</name>
    <name type="common">Red mold</name>
    <name type="synonym">Monascus anka</name>
    <dbReference type="NCBI Taxonomy" id="5098"/>
    <lineage>
        <taxon>Eukaryota</taxon>
        <taxon>Fungi</taxon>
        <taxon>Dikarya</taxon>
        <taxon>Ascomycota</taxon>
        <taxon>Pezizomycotina</taxon>
        <taxon>Eurotiomycetes</taxon>
        <taxon>Eurotiomycetidae</taxon>
        <taxon>Eurotiales</taxon>
        <taxon>Aspergillaceae</taxon>
        <taxon>Monascus</taxon>
    </lineage>
</organism>
<feature type="compositionally biased region" description="Low complexity" evidence="1">
    <location>
        <begin position="120"/>
        <end position="149"/>
    </location>
</feature>
<sequence>MSTQPKTTAILKATQLTPEKLDQALHALLTILPEISMAMEERFANVPAPFDPSALAQLEPMGQIEQLRNATTATTSFETPAGEYCDYTHDFVVPTAAIVTAREDRDEYLQVDVNVNVNGSNHSNHGAVNNTNENVNHTINNDNNNNDVNSGRYPQTNQSQVSVSTGLTSHLPNNLPSRCAV</sequence>
<protein>
    <submittedName>
        <fullName evidence="2">Uncharacterized protein</fullName>
    </submittedName>
</protein>
<gene>
    <name evidence="2" type="ORF">MPDQ_000094</name>
</gene>
<dbReference type="AlphaFoldDB" id="A0A507R8X4"/>
<reference evidence="2 3" key="1">
    <citation type="submission" date="2019-06" db="EMBL/GenBank/DDBJ databases">
        <title>Wine fermentation using esterase from Monascus purpureus.</title>
        <authorList>
            <person name="Geng C."/>
            <person name="Zhang Y."/>
        </authorList>
    </citation>
    <scope>NUCLEOTIDE SEQUENCE [LARGE SCALE GENOMIC DNA]</scope>
    <source>
        <strain evidence="2">HQ1</strain>
    </source>
</reference>
<dbReference type="EMBL" id="VIFY01000001">
    <property type="protein sequence ID" value="TQB77553.1"/>
    <property type="molecule type" value="Genomic_DNA"/>
</dbReference>
<feature type="region of interest" description="Disordered" evidence="1">
    <location>
        <begin position="120"/>
        <end position="181"/>
    </location>
</feature>
<feature type="compositionally biased region" description="Polar residues" evidence="1">
    <location>
        <begin position="152"/>
        <end position="181"/>
    </location>
</feature>
<keyword evidence="3" id="KW-1185">Reference proteome</keyword>
<evidence type="ECO:0000313" key="2">
    <source>
        <dbReference type="EMBL" id="TQB77553.1"/>
    </source>
</evidence>
<dbReference type="Proteomes" id="UP000319663">
    <property type="component" value="Unassembled WGS sequence"/>
</dbReference>
<comment type="caution">
    <text evidence="2">The sequence shown here is derived from an EMBL/GenBank/DDBJ whole genome shotgun (WGS) entry which is preliminary data.</text>
</comment>
<accession>A0A507R8X4</accession>
<proteinExistence type="predicted"/>
<evidence type="ECO:0000256" key="1">
    <source>
        <dbReference type="SAM" id="MobiDB-lite"/>
    </source>
</evidence>